<proteinExistence type="predicted"/>
<accession>A0A3B6BYZ7</accession>
<dbReference type="PANTHER" id="PTHR43205:SF60">
    <property type="entry name" value="ENOYL REDUCTASE (ER) DOMAIN-CONTAINING PROTEIN"/>
    <property type="match status" value="1"/>
</dbReference>
<dbReference type="Gramene" id="TraesKAR2B01G0043800.1">
    <property type="protein sequence ID" value="cds.TraesKAR2B01G0043800.1"/>
    <property type="gene ID" value="TraesKAR2B01G0043800"/>
</dbReference>
<dbReference type="InterPro" id="IPR041694">
    <property type="entry name" value="ADH_N_2"/>
</dbReference>
<dbReference type="InterPro" id="IPR036291">
    <property type="entry name" value="NAD(P)-bd_dom_sf"/>
</dbReference>
<dbReference type="EnsemblPlants" id="TraesCS2B02G083600.1">
    <property type="protein sequence ID" value="TraesCS2B02G083600.1"/>
    <property type="gene ID" value="TraesCS2B02G083600"/>
</dbReference>
<dbReference type="Proteomes" id="UP000019116">
    <property type="component" value="Chromosome 2B"/>
</dbReference>
<dbReference type="SMR" id="A0A3B6BYZ7"/>
<dbReference type="SUPFAM" id="SSF50129">
    <property type="entry name" value="GroES-like"/>
    <property type="match status" value="1"/>
</dbReference>
<dbReference type="InterPro" id="IPR045010">
    <property type="entry name" value="MDR_fam"/>
</dbReference>
<dbReference type="InterPro" id="IPR013149">
    <property type="entry name" value="ADH-like_C"/>
</dbReference>
<dbReference type="Gramene" id="TraesSTA2B03G00846530.1">
    <property type="protein sequence ID" value="TraesSTA2B03G00846530.1"/>
    <property type="gene ID" value="TraesSTA2B03G00846530"/>
</dbReference>
<evidence type="ECO:0008006" key="7">
    <source>
        <dbReference type="Google" id="ProtNLM"/>
    </source>
</evidence>
<dbReference type="GO" id="GO:0016628">
    <property type="term" value="F:oxidoreductase activity, acting on the CH-CH group of donors, NAD or NADP as acceptor"/>
    <property type="evidence" value="ECO:0007669"/>
    <property type="project" value="InterPro"/>
</dbReference>
<feature type="domain" description="Oxidoreductase N-terminal" evidence="4">
    <location>
        <begin position="11"/>
        <end position="123"/>
    </location>
</feature>
<dbReference type="Gramene" id="TraesCS2B03G0188300.1">
    <property type="protein sequence ID" value="TraesCS2B03G0188300.1.CDS"/>
    <property type="gene ID" value="TraesCS2B03G0188300"/>
</dbReference>
<dbReference type="Gene3D" id="3.40.50.720">
    <property type="entry name" value="NAD(P)-binding Rossmann-like Domain"/>
    <property type="match status" value="1"/>
</dbReference>
<evidence type="ECO:0000256" key="2">
    <source>
        <dbReference type="ARBA" id="ARBA00023002"/>
    </source>
</evidence>
<dbReference type="Gramene" id="TraesCS2B02G083600.1">
    <property type="protein sequence ID" value="TraesCS2B02G083600.1"/>
    <property type="gene ID" value="TraesCS2B02G083600"/>
</dbReference>
<dbReference type="Gene3D" id="3.90.180.10">
    <property type="entry name" value="Medium-chain alcohol dehydrogenases, catalytic domain"/>
    <property type="match status" value="1"/>
</dbReference>
<evidence type="ECO:0000313" key="5">
    <source>
        <dbReference type="EnsemblPlants" id="TraesCS2B02G083600.1"/>
    </source>
</evidence>
<dbReference type="Pfam" id="PF00107">
    <property type="entry name" value="ADH_zinc_N"/>
    <property type="match status" value="1"/>
</dbReference>
<keyword evidence="2" id="KW-0560">Oxidoreductase</keyword>
<sequence length="267" mass="28822">MAAAAAEVSNRSVILKRHVTGFPTKDDMELVTATAHLAVPPGSAAVMVKNLYLSCDPYMRSRMTNHKEPSYVPDYVPGEIIPTFGVSKVVESGHPDYKADDLVWGMTACEEYTLITTPDSLFKINHPELPLSYYLGVLGMPGLTAYAGFFDVSKPKKGDYVFISAASGAVGQLVGQLAKITGCYVVGSAGSDEKVNLLKTKFGFDDAFNYKTEQDLNAALKRCFPEGIDIYFDNVGGAILDAALLNMRLHREGGHVRVDFAVQPGAA</sequence>
<evidence type="ECO:0000259" key="4">
    <source>
        <dbReference type="Pfam" id="PF16884"/>
    </source>
</evidence>
<dbReference type="SUPFAM" id="SSF51735">
    <property type="entry name" value="NAD(P)-binding Rossmann-fold domains"/>
    <property type="match status" value="1"/>
</dbReference>
<evidence type="ECO:0000256" key="1">
    <source>
        <dbReference type="ARBA" id="ARBA00011738"/>
    </source>
</evidence>
<dbReference type="AlphaFoldDB" id="A0A3B6BYZ7"/>
<dbReference type="Gramene" id="TraesMAC2B03G00843310.1">
    <property type="protein sequence ID" value="TraesMAC2B03G00843310.1"/>
    <property type="gene ID" value="TraesMAC2B03G00843310"/>
</dbReference>
<dbReference type="OrthoDB" id="809632at2759"/>
<organism evidence="5">
    <name type="scientific">Triticum aestivum</name>
    <name type="common">Wheat</name>
    <dbReference type="NCBI Taxonomy" id="4565"/>
    <lineage>
        <taxon>Eukaryota</taxon>
        <taxon>Viridiplantae</taxon>
        <taxon>Streptophyta</taxon>
        <taxon>Embryophyta</taxon>
        <taxon>Tracheophyta</taxon>
        <taxon>Spermatophyta</taxon>
        <taxon>Magnoliopsida</taxon>
        <taxon>Liliopsida</taxon>
        <taxon>Poales</taxon>
        <taxon>Poaceae</taxon>
        <taxon>BOP clade</taxon>
        <taxon>Pooideae</taxon>
        <taxon>Triticodae</taxon>
        <taxon>Triticeae</taxon>
        <taxon>Triticinae</taxon>
        <taxon>Triticum</taxon>
    </lineage>
</organism>
<evidence type="ECO:0000259" key="3">
    <source>
        <dbReference type="Pfam" id="PF00107"/>
    </source>
</evidence>
<reference evidence="5" key="2">
    <citation type="submission" date="2018-10" db="UniProtKB">
        <authorList>
            <consortium name="EnsemblPlants"/>
        </authorList>
    </citation>
    <scope>IDENTIFICATION</scope>
</reference>
<name>A0A3B6BYZ7_WHEAT</name>
<dbReference type="Gramene" id="TraesNOR2B03G00856720.1">
    <property type="protein sequence ID" value="TraesNOR2B03G00856720.1"/>
    <property type="gene ID" value="TraesNOR2B03G00856720"/>
</dbReference>
<dbReference type="FunFam" id="3.40.50.720:FF:000121">
    <property type="entry name" value="Prostaglandin reductase 2"/>
    <property type="match status" value="1"/>
</dbReference>
<dbReference type="Pfam" id="PF16884">
    <property type="entry name" value="ADH_N_2"/>
    <property type="match status" value="1"/>
</dbReference>
<dbReference type="InterPro" id="IPR011032">
    <property type="entry name" value="GroES-like_sf"/>
</dbReference>
<feature type="domain" description="Alcohol dehydrogenase-like C-terminal" evidence="3">
    <location>
        <begin position="169"/>
        <end position="248"/>
    </location>
</feature>
<evidence type="ECO:0000313" key="6">
    <source>
        <dbReference type="Proteomes" id="UP000019116"/>
    </source>
</evidence>
<keyword evidence="6" id="KW-1185">Reference proteome</keyword>
<dbReference type="PANTHER" id="PTHR43205">
    <property type="entry name" value="PROSTAGLANDIN REDUCTASE"/>
    <property type="match status" value="1"/>
</dbReference>
<protein>
    <recommendedName>
        <fullName evidence="7">Enoyl reductase (ER) domain-containing protein</fullName>
    </recommendedName>
</protein>
<comment type="subunit">
    <text evidence="1">Homodimer.</text>
</comment>
<reference evidence="5" key="1">
    <citation type="submission" date="2018-08" db="EMBL/GenBank/DDBJ databases">
        <authorList>
            <person name="Rossello M."/>
        </authorList>
    </citation>
    <scope>NUCLEOTIDE SEQUENCE [LARGE SCALE GENOMIC DNA]</scope>
    <source>
        <strain evidence="5">cv. Chinese Spring</strain>
    </source>
</reference>